<dbReference type="EnsemblMetazoa" id="G29667.1">
    <property type="protein sequence ID" value="G29667.1:cds"/>
    <property type="gene ID" value="G29667"/>
</dbReference>
<name>A0A8W8LTQ0_MAGGI</name>
<accession>A0A8W8LTQ0</accession>
<dbReference type="AlphaFoldDB" id="A0A8W8LTQ0"/>
<comment type="caution">
    <text evidence="1">Lacks conserved residue(s) required for the propagation of feature annotation.</text>
</comment>
<feature type="domain" description="Sema" evidence="2">
    <location>
        <begin position="1"/>
        <end position="411"/>
    </location>
</feature>
<proteinExistence type="predicted"/>
<dbReference type="InterPro" id="IPR001627">
    <property type="entry name" value="Semap_dom"/>
</dbReference>
<dbReference type="Proteomes" id="UP000005408">
    <property type="component" value="Unassembled WGS sequence"/>
</dbReference>
<sequence>MEIDPDGKNIFVSGKNILYRLKLRKDMSIKSRQTGPEANCLEPEHEEYCGDDYNTVMVVTPDSLITCGTLRGGLCLIRDKISLNITMTTGPSSNIRLVSNYQASSVGILLNITNRSSPGKFKNIVLFAKQYTTLPTSPAQLDIAAIFSVLPNLSAINIGSSISGKIFDMILRTPVNVVMDFRVMIENEHFVFLLLNEDSQSKLVKICKSIDSEDPKKVYEDIPISCNAKGKDLTHVKHGLFIFVSEKRYLVGLFSSLKPTLSAVCIFKENEIYEAFLKSRKHRYGCPKQDLPSKDAIFDANNSVQNCFSYNNFNKTSEPIEGVYEAFYKGDYCNSVTSQLPQFGVIVGLLPLKGNAVYSTKSHRVTVVGNSTINTLTTLYIGTDNGNVIQVTYNQLCCFPLFYTEIAYDTL</sequence>
<protein>
    <recommendedName>
        <fullName evidence="2">Sema domain-containing protein</fullName>
    </recommendedName>
</protein>
<dbReference type="Gene3D" id="2.130.10.10">
    <property type="entry name" value="YVTN repeat-like/Quinoprotein amine dehydrogenase"/>
    <property type="match status" value="1"/>
</dbReference>
<evidence type="ECO:0000259" key="2">
    <source>
        <dbReference type="PROSITE" id="PS51004"/>
    </source>
</evidence>
<reference evidence="3" key="1">
    <citation type="submission" date="2022-08" db="UniProtKB">
        <authorList>
            <consortium name="EnsemblMetazoa"/>
        </authorList>
    </citation>
    <scope>IDENTIFICATION</scope>
    <source>
        <strain evidence="3">05x7-T-G4-1.051#20</strain>
    </source>
</reference>
<evidence type="ECO:0000313" key="3">
    <source>
        <dbReference type="EnsemblMetazoa" id="G29667.1:cds"/>
    </source>
</evidence>
<dbReference type="InterPro" id="IPR036352">
    <property type="entry name" value="Semap_dom_sf"/>
</dbReference>
<dbReference type="PROSITE" id="PS51004">
    <property type="entry name" value="SEMA"/>
    <property type="match status" value="1"/>
</dbReference>
<evidence type="ECO:0000256" key="1">
    <source>
        <dbReference type="PROSITE-ProRule" id="PRU00352"/>
    </source>
</evidence>
<organism evidence="3 4">
    <name type="scientific">Magallana gigas</name>
    <name type="common">Pacific oyster</name>
    <name type="synonym">Crassostrea gigas</name>
    <dbReference type="NCBI Taxonomy" id="29159"/>
    <lineage>
        <taxon>Eukaryota</taxon>
        <taxon>Metazoa</taxon>
        <taxon>Spiralia</taxon>
        <taxon>Lophotrochozoa</taxon>
        <taxon>Mollusca</taxon>
        <taxon>Bivalvia</taxon>
        <taxon>Autobranchia</taxon>
        <taxon>Pteriomorphia</taxon>
        <taxon>Ostreida</taxon>
        <taxon>Ostreoidea</taxon>
        <taxon>Ostreidae</taxon>
        <taxon>Magallana</taxon>
    </lineage>
</organism>
<evidence type="ECO:0000313" key="4">
    <source>
        <dbReference type="Proteomes" id="UP000005408"/>
    </source>
</evidence>
<dbReference type="SUPFAM" id="SSF101912">
    <property type="entry name" value="Sema domain"/>
    <property type="match status" value="1"/>
</dbReference>
<dbReference type="InterPro" id="IPR015943">
    <property type="entry name" value="WD40/YVTN_repeat-like_dom_sf"/>
</dbReference>
<keyword evidence="4" id="KW-1185">Reference proteome</keyword>